<name>A0A563W2Y3_9CYAN</name>
<proteinExistence type="predicted"/>
<organism evidence="1 2">
    <name type="scientific">Hyella patelloides LEGE 07179</name>
    <dbReference type="NCBI Taxonomy" id="945734"/>
    <lineage>
        <taxon>Bacteria</taxon>
        <taxon>Bacillati</taxon>
        <taxon>Cyanobacteriota</taxon>
        <taxon>Cyanophyceae</taxon>
        <taxon>Pleurocapsales</taxon>
        <taxon>Hyellaceae</taxon>
        <taxon>Hyella</taxon>
    </lineage>
</organism>
<protein>
    <submittedName>
        <fullName evidence="1">Uncharacterized protein</fullName>
    </submittedName>
</protein>
<keyword evidence="2" id="KW-1185">Reference proteome</keyword>
<accession>A0A563W2Y3</accession>
<reference evidence="1 2" key="1">
    <citation type="submission" date="2019-01" db="EMBL/GenBank/DDBJ databases">
        <authorList>
            <person name="Brito A."/>
        </authorList>
    </citation>
    <scope>NUCLEOTIDE SEQUENCE [LARGE SCALE GENOMIC DNA]</scope>
    <source>
        <strain evidence="1">1</strain>
    </source>
</reference>
<gene>
    <name evidence="1" type="ORF">H1P_6770002</name>
</gene>
<dbReference type="EMBL" id="CAACVJ010000642">
    <property type="protein sequence ID" value="VEP18026.1"/>
    <property type="molecule type" value="Genomic_DNA"/>
</dbReference>
<dbReference type="Proteomes" id="UP000320055">
    <property type="component" value="Unassembled WGS sequence"/>
</dbReference>
<evidence type="ECO:0000313" key="2">
    <source>
        <dbReference type="Proteomes" id="UP000320055"/>
    </source>
</evidence>
<sequence>MPQRKVEKKFFQRRVSRRLQNIESLIAQSLILVKLQGFQINITGGAK</sequence>
<evidence type="ECO:0000313" key="1">
    <source>
        <dbReference type="EMBL" id="VEP18026.1"/>
    </source>
</evidence>
<dbReference type="AlphaFoldDB" id="A0A563W2Y3"/>